<comment type="subcellular location">
    <subcellularLocation>
        <location evidence="2 9">Cytoplasm</location>
    </subcellularLocation>
</comment>
<dbReference type="GO" id="GO:0005737">
    <property type="term" value="C:cytoplasm"/>
    <property type="evidence" value="ECO:0007669"/>
    <property type="project" value="UniProtKB-SubCell"/>
</dbReference>
<proteinExistence type="inferred from homology"/>
<dbReference type="PANTHER" id="PTHR43090:SF2">
    <property type="entry name" value="1-(5-PHOSPHORIBOSYL)-5-[(5-PHOSPHORIBOSYLAMINO)METHYLIDENEAMINO] IMIDAZOLE-4-CARBOXAMIDE ISOMERASE"/>
    <property type="match status" value="1"/>
</dbReference>
<dbReference type="InterPro" id="IPR011060">
    <property type="entry name" value="RibuloseP-bd_barrel"/>
</dbReference>
<comment type="similarity">
    <text evidence="4 9 10">Belongs to the HisA/HisF family.</text>
</comment>
<dbReference type="GO" id="GO:0000162">
    <property type="term" value="P:L-tryptophan biosynthetic process"/>
    <property type="evidence" value="ECO:0007669"/>
    <property type="project" value="TreeGrafter"/>
</dbReference>
<dbReference type="Pfam" id="PF00977">
    <property type="entry name" value="His_biosynth"/>
    <property type="match status" value="1"/>
</dbReference>
<dbReference type="AlphaFoldDB" id="A0A1T5BU25"/>
<dbReference type="HAMAP" id="MF_01014">
    <property type="entry name" value="HisA"/>
    <property type="match status" value="1"/>
</dbReference>
<dbReference type="EMBL" id="FUYN01000003">
    <property type="protein sequence ID" value="SKB50818.1"/>
    <property type="molecule type" value="Genomic_DNA"/>
</dbReference>
<accession>A0A1T5BU25</accession>
<name>A0A1T5BU25_9FIRM</name>
<evidence type="ECO:0000256" key="7">
    <source>
        <dbReference type="ARBA" id="ARBA00023102"/>
    </source>
</evidence>
<dbReference type="EC" id="5.3.1.16" evidence="9"/>
<dbReference type="GO" id="GO:0000105">
    <property type="term" value="P:L-histidine biosynthetic process"/>
    <property type="evidence" value="ECO:0007669"/>
    <property type="project" value="UniProtKB-UniRule"/>
</dbReference>
<dbReference type="InterPro" id="IPR013785">
    <property type="entry name" value="Aldolase_TIM"/>
</dbReference>
<evidence type="ECO:0000256" key="6">
    <source>
        <dbReference type="ARBA" id="ARBA00022605"/>
    </source>
</evidence>
<keyword evidence="12" id="KW-1185">Reference proteome</keyword>
<evidence type="ECO:0000256" key="10">
    <source>
        <dbReference type="RuleBase" id="RU003657"/>
    </source>
</evidence>
<keyword evidence="5 9" id="KW-0963">Cytoplasm</keyword>
<evidence type="ECO:0000313" key="11">
    <source>
        <dbReference type="EMBL" id="SKB50818.1"/>
    </source>
</evidence>
<keyword evidence="6 9" id="KW-0028">Amino-acid biosynthesis</keyword>
<dbReference type="UniPathway" id="UPA00031">
    <property type="reaction ID" value="UER00009"/>
</dbReference>
<evidence type="ECO:0000256" key="5">
    <source>
        <dbReference type="ARBA" id="ARBA00022490"/>
    </source>
</evidence>
<organism evidence="11 12">
    <name type="scientific">Acetoanaerobium noterae</name>
    <dbReference type="NCBI Taxonomy" id="745369"/>
    <lineage>
        <taxon>Bacteria</taxon>
        <taxon>Bacillati</taxon>
        <taxon>Bacillota</taxon>
        <taxon>Clostridia</taxon>
        <taxon>Peptostreptococcales</taxon>
        <taxon>Filifactoraceae</taxon>
        <taxon>Acetoanaerobium</taxon>
    </lineage>
</organism>
<evidence type="ECO:0000256" key="4">
    <source>
        <dbReference type="ARBA" id="ARBA00009667"/>
    </source>
</evidence>
<dbReference type="OrthoDB" id="9807749at2"/>
<sequence length="244" mass="26242">MKIIPSVDIKSGRAVRLYQGNFAKETVVGENPVAIVNNFLNLGAEEVHIVNLDGALGDKSANMGIIKDICKLKTSQRQKIQLGGGIKTIEDIETALELGIDSVVIGSMIAEDFELFVKAVGIYKDKIVAALDVKGEVLMTRGWLDGSEALVYDITSKLENLNVRRIVLTDITKDGTLLGPNINLALELSKIYSGEIIVSGGVADYEDLESIKDNKLAGAILGKSIYSGRIDLEKAFELGGSYGI</sequence>
<comment type="catalytic activity">
    <reaction evidence="1 9">
        <text>1-(5-phospho-beta-D-ribosyl)-5-[(5-phospho-beta-D-ribosylamino)methylideneamino]imidazole-4-carboxamide = 5-[(5-phospho-1-deoxy-D-ribulos-1-ylimino)methylamino]-1-(5-phospho-beta-D-ribosyl)imidazole-4-carboxamide</text>
        <dbReference type="Rhea" id="RHEA:15469"/>
        <dbReference type="ChEBI" id="CHEBI:58435"/>
        <dbReference type="ChEBI" id="CHEBI:58525"/>
        <dbReference type="EC" id="5.3.1.16"/>
    </reaction>
</comment>
<evidence type="ECO:0000256" key="1">
    <source>
        <dbReference type="ARBA" id="ARBA00000901"/>
    </source>
</evidence>
<dbReference type="Proteomes" id="UP000243406">
    <property type="component" value="Unassembled WGS sequence"/>
</dbReference>
<evidence type="ECO:0000256" key="8">
    <source>
        <dbReference type="ARBA" id="ARBA00023235"/>
    </source>
</evidence>
<feature type="active site" description="Proton donor" evidence="9">
    <location>
        <position position="132"/>
    </location>
</feature>
<evidence type="ECO:0000256" key="9">
    <source>
        <dbReference type="HAMAP-Rule" id="MF_01014"/>
    </source>
</evidence>
<protein>
    <recommendedName>
        <fullName evidence="9">1-(5-phosphoribosyl)-5-[(5-phosphoribosylamino)methylideneamino] imidazole-4-carboxamide isomerase</fullName>
        <ecNumber evidence="9">5.3.1.16</ecNumber>
    </recommendedName>
    <alternativeName>
        <fullName evidence="9">Phosphoribosylformimino-5-aminoimidazole carboxamide ribotide isomerase</fullName>
    </alternativeName>
</protein>
<dbReference type="InterPro" id="IPR006062">
    <property type="entry name" value="His_biosynth"/>
</dbReference>
<evidence type="ECO:0000256" key="2">
    <source>
        <dbReference type="ARBA" id="ARBA00004496"/>
    </source>
</evidence>
<dbReference type="GO" id="GO:0003949">
    <property type="term" value="F:1-(5-phosphoribosyl)-5-[(5-phosphoribosylamino)methylideneamino]imidazole-4-carboxamide isomerase activity"/>
    <property type="evidence" value="ECO:0007669"/>
    <property type="project" value="UniProtKB-UniRule"/>
</dbReference>
<dbReference type="CDD" id="cd04732">
    <property type="entry name" value="HisA"/>
    <property type="match status" value="1"/>
</dbReference>
<keyword evidence="7 9" id="KW-0368">Histidine biosynthesis</keyword>
<evidence type="ECO:0000256" key="3">
    <source>
        <dbReference type="ARBA" id="ARBA00005133"/>
    </source>
</evidence>
<dbReference type="Gene3D" id="3.20.20.70">
    <property type="entry name" value="Aldolase class I"/>
    <property type="match status" value="1"/>
</dbReference>
<dbReference type="SUPFAM" id="SSF51366">
    <property type="entry name" value="Ribulose-phoshate binding barrel"/>
    <property type="match status" value="1"/>
</dbReference>
<keyword evidence="8 9" id="KW-0413">Isomerase</keyword>
<dbReference type="PANTHER" id="PTHR43090">
    <property type="entry name" value="1-(5-PHOSPHORIBOSYL)-5-[(5-PHOSPHORIBOSYLAMINO)METHYLIDENEAMINO] IMIDAZOLE-4-CARBOXAMIDE ISOMERASE"/>
    <property type="match status" value="1"/>
</dbReference>
<reference evidence="12" key="1">
    <citation type="submission" date="2017-02" db="EMBL/GenBank/DDBJ databases">
        <authorList>
            <person name="Varghese N."/>
            <person name="Submissions S."/>
        </authorList>
    </citation>
    <scope>NUCLEOTIDE SEQUENCE [LARGE SCALE GENOMIC DNA]</scope>
    <source>
        <strain evidence="12">ATCC 35199</strain>
    </source>
</reference>
<dbReference type="RefSeq" id="WP_079589689.1">
    <property type="nucleotide sequence ID" value="NZ_FUYN01000003.1"/>
</dbReference>
<dbReference type="FunFam" id="3.20.20.70:FF:000009">
    <property type="entry name" value="1-(5-phosphoribosyl)-5-[(5-phosphoribosylamino)methylideneamino] imidazole-4-carboxamide isomerase"/>
    <property type="match status" value="1"/>
</dbReference>
<evidence type="ECO:0000313" key="12">
    <source>
        <dbReference type="Proteomes" id="UP000243406"/>
    </source>
</evidence>
<dbReference type="InterPro" id="IPR023016">
    <property type="entry name" value="HisA/PriA"/>
</dbReference>
<feature type="active site" description="Proton acceptor" evidence="9">
    <location>
        <position position="8"/>
    </location>
</feature>
<dbReference type="InterPro" id="IPR044524">
    <property type="entry name" value="Isoase_HisA-like"/>
</dbReference>
<gene>
    <name evidence="9" type="primary">hisA</name>
    <name evidence="11" type="ORF">SAMN02745120_1872</name>
</gene>
<comment type="pathway">
    <text evidence="3 9">Amino-acid biosynthesis; L-histidine biosynthesis; L-histidine from 5-phospho-alpha-D-ribose 1-diphosphate: step 4/9.</text>
</comment>